<keyword evidence="6" id="KW-1185">Reference proteome</keyword>
<dbReference type="HAMAP" id="MF_01367">
    <property type="entry name" value="Ribosomal_uL14"/>
    <property type="match status" value="1"/>
</dbReference>
<accession>A0A6A6MJT5</accession>
<dbReference type="PANTHER" id="PTHR11761:SF8">
    <property type="entry name" value="LARGE RIBOSOMAL SUBUNIT PROTEIN UL14"/>
    <property type="match status" value="1"/>
</dbReference>
<comment type="caution">
    <text evidence="5">The sequence shown here is derived from an EMBL/GenBank/DDBJ whole genome shotgun (WGS) entry which is preliminary data.</text>
</comment>
<dbReference type="Pfam" id="PF00238">
    <property type="entry name" value="Ribosomal_L14"/>
    <property type="match status" value="1"/>
</dbReference>
<dbReference type="GO" id="GO:0006412">
    <property type="term" value="P:translation"/>
    <property type="evidence" value="ECO:0007669"/>
    <property type="project" value="InterPro"/>
</dbReference>
<evidence type="ECO:0000313" key="6">
    <source>
        <dbReference type="Proteomes" id="UP000467840"/>
    </source>
</evidence>
<dbReference type="AlphaFoldDB" id="A0A6A6MJT5"/>
<evidence type="ECO:0000256" key="3">
    <source>
        <dbReference type="ARBA" id="ARBA00023274"/>
    </source>
</evidence>
<dbReference type="GO" id="GO:0070180">
    <property type="term" value="F:large ribosomal subunit rRNA binding"/>
    <property type="evidence" value="ECO:0007669"/>
    <property type="project" value="TreeGrafter"/>
</dbReference>
<proteinExistence type="inferred from homology"/>
<dbReference type="PANTHER" id="PTHR11761">
    <property type="entry name" value="50S/60S RIBOSOMAL PROTEIN L14/L23"/>
    <property type="match status" value="1"/>
</dbReference>
<dbReference type="FunFam" id="2.40.150.20:FF:000003">
    <property type="entry name" value="60S ribosomal protein L23"/>
    <property type="match status" value="1"/>
</dbReference>
<dbReference type="Pfam" id="PF12043">
    <property type="entry name" value="DUF3527"/>
    <property type="match status" value="1"/>
</dbReference>
<dbReference type="InterPro" id="IPR019972">
    <property type="entry name" value="Ribosomal_uL14_CS"/>
</dbReference>
<dbReference type="EMBL" id="JAAGAX010000005">
    <property type="protein sequence ID" value="KAF2314011.1"/>
    <property type="molecule type" value="Genomic_DNA"/>
</dbReference>
<comment type="similarity">
    <text evidence="1 4">Belongs to the universal ribosomal protein uL14 family.</text>
</comment>
<dbReference type="GO" id="GO:0003735">
    <property type="term" value="F:structural constituent of ribosome"/>
    <property type="evidence" value="ECO:0007669"/>
    <property type="project" value="InterPro"/>
</dbReference>
<evidence type="ECO:0000256" key="2">
    <source>
        <dbReference type="ARBA" id="ARBA00022980"/>
    </source>
</evidence>
<dbReference type="InterPro" id="IPR000218">
    <property type="entry name" value="Ribosomal_uL14"/>
</dbReference>
<dbReference type="SMART" id="SM01374">
    <property type="entry name" value="Ribosomal_L14"/>
    <property type="match status" value="1"/>
</dbReference>
<protein>
    <recommendedName>
        <fullName evidence="7">60S ribosomal protein L23</fullName>
    </recommendedName>
</protein>
<name>A0A6A6MJT5_HEVBR</name>
<dbReference type="GO" id="GO:0022625">
    <property type="term" value="C:cytosolic large ribosomal subunit"/>
    <property type="evidence" value="ECO:0007669"/>
    <property type="project" value="TreeGrafter"/>
</dbReference>
<gene>
    <name evidence="5" type="ORF">GH714_021503</name>
</gene>
<evidence type="ECO:0000256" key="1">
    <source>
        <dbReference type="ARBA" id="ARBA00010745"/>
    </source>
</evidence>
<dbReference type="InterPro" id="IPR036853">
    <property type="entry name" value="Ribosomal_uL14_sf"/>
</dbReference>
<dbReference type="Gene3D" id="2.40.150.20">
    <property type="entry name" value="Ribosomal protein L14"/>
    <property type="match status" value="1"/>
</dbReference>
<keyword evidence="2 4" id="KW-0689">Ribosomal protein</keyword>
<dbReference type="Proteomes" id="UP000467840">
    <property type="component" value="Chromosome 15"/>
</dbReference>
<evidence type="ECO:0008006" key="7">
    <source>
        <dbReference type="Google" id="ProtNLM"/>
    </source>
</evidence>
<dbReference type="InterPro" id="IPR021916">
    <property type="entry name" value="DUF3527"/>
</dbReference>
<reference evidence="5 6" key="1">
    <citation type="journal article" date="2020" name="Mol. Plant">
        <title>The Chromosome-Based Rubber Tree Genome Provides New Insights into Spurge Genome Evolution and Rubber Biosynthesis.</title>
        <authorList>
            <person name="Liu J."/>
            <person name="Shi C."/>
            <person name="Shi C.C."/>
            <person name="Li W."/>
            <person name="Zhang Q.J."/>
            <person name="Zhang Y."/>
            <person name="Li K."/>
            <person name="Lu H.F."/>
            <person name="Shi C."/>
            <person name="Zhu S.T."/>
            <person name="Xiao Z.Y."/>
            <person name="Nan H."/>
            <person name="Yue Y."/>
            <person name="Zhu X.G."/>
            <person name="Wu Y."/>
            <person name="Hong X.N."/>
            <person name="Fan G.Y."/>
            <person name="Tong Y."/>
            <person name="Zhang D."/>
            <person name="Mao C.L."/>
            <person name="Liu Y.L."/>
            <person name="Hao S.J."/>
            <person name="Liu W.Q."/>
            <person name="Lv M.Q."/>
            <person name="Zhang H.B."/>
            <person name="Liu Y."/>
            <person name="Hu-Tang G.R."/>
            <person name="Wang J.P."/>
            <person name="Wang J.H."/>
            <person name="Sun Y.H."/>
            <person name="Ni S.B."/>
            <person name="Chen W.B."/>
            <person name="Zhang X.C."/>
            <person name="Jiao Y.N."/>
            <person name="Eichler E.E."/>
            <person name="Li G.H."/>
            <person name="Liu X."/>
            <person name="Gao L.Z."/>
        </authorList>
    </citation>
    <scope>NUCLEOTIDE SEQUENCE [LARGE SCALE GENOMIC DNA]</scope>
    <source>
        <strain evidence="6">cv. GT1</strain>
        <tissue evidence="5">Leaf</tissue>
    </source>
</reference>
<keyword evidence="3 4" id="KW-0687">Ribonucleoprotein</keyword>
<evidence type="ECO:0000256" key="4">
    <source>
        <dbReference type="RuleBase" id="RU003949"/>
    </source>
</evidence>
<dbReference type="CDD" id="cd00337">
    <property type="entry name" value="Ribosomal_uL14"/>
    <property type="match status" value="1"/>
</dbReference>
<sequence>MGKMDILSDGLSPAKIKSGNTCDFPRFHFDYPLAPGNESVVGPAGHCIVGSVMGSNSMANILNSPLFHKYGAYDGDANFEKMSFSDVDGSTCYDYMNSPSVLSNCSSNNLYKEASVPGNHNINLRLCMKGMLQCTWNGESPHFFFSLDDQKMVYLANLWKVESAEDKALDYTYLFHLRMGGQKEHGIYDSDSHLVENHLPPNLELAAIVVKDYVPPNLQDKVGGWGLKFLKKSSPKQTDDLRESSQPPGCCVRDTGDCSTGMNVLIPAGLHGGPRTGNGGPSSLIERWRSGGCCDCDGWDLGCPLTVLTNRLSKKAISPSRHAGECKLVDLIMQCQLLSRCGLTVNLCFCVGYLIHISRLGVGHTLQMTIHDASQYCTAGGRGRGGSAGNKFRMSLGLPVAATVNCADNTGAKNLYIISVKGIKGRLNRLPSACVGDMVMATVKKGKPDLRKKVMPAVIVRQRKPWRRKDGVYMYFEDNAGVIVNPKGEMKGSAITGPIGKECADLWPRIASAANAIV</sequence>
<organism evidence="5 6">
    <name type="scientific">Hevea brasiliensis</name>
    <name type="common">Para rubber tree</name>
    <name type="synonym">Siphonia brasiliensis</name>
    <dbReference type="NCBI Taxonomy" id="3981"/>
    <lineage>
        <taxon>Eukaryota</taxon>
        <taxon>Viridiplantae</taxon>
        <taxon>Streptophyta</taxon>
        <taxon>Embryophyta</taxon>
        <taxon>Tracheophyta</taxon>
        <taxon>Spermatophyta</taxon>
        <taxon>Magnoliopsida</taxon>
        <taxon>eudicotyledons</taxon>
        <taxon>Gunneridae</taxon>
        <taxon>Pentapetalae</taxon>
        <taxon>rosids</taxon>
        <taxon>fabids</taxon>
        <taxon>Malpighiales</taxon>
        <taxon>Euphorbiaceae</taxon>
        <taxon>Crotonoideae</taxon>
        <taxon>Micrandreae</taxon>
        <taxon>Hevea</taxon>
    </lineage>
</organism>
<dbReference type="PROSITE" id="PS00049">
    <property type="entry name" value="RIBOSOMAL_L14"/>
    <property type="match status" value="1"/>
</dbReference>
<dbReference type="SUPFAM" id="SSF50193">
    <property type="entry name" value="Ribosomal protein L14"/>
    <property type="match status" value="1"/>
</dbReference>
<evidence type="ECO:0000313" key="5">
    <source>
        <dbReference type="EMBL" id="KAF2314011.1"/>
    </source>
</evidence>
<dbReference type="NCBIfam" id="NF006344">
    <property type="entry name" value="PRK08571.1"/>
    <property type="match status" value="1"/>
</dbReference>